<reference evidence="1 2" key="2">
    <citation type="journal article" date="2017" name="Sci. Rep.">
        <title>Ant-infecting Ophiocordyceps genomes reveal a high diversity of potential behavioral manipulation genes and a possible major role for enterotoxins.</title>
        <authorList>
            <person name="de Bekker C."/>
            <person name="Ohm R.A."/>
            <person name="Evans H.C."/>
            <person name="Brachmann A."/>
            <person name="Hughes D.P."/>
        </authorList>
    </citation>
    <scope>NUCLEOTIDE SEQUENCE [LARGE SCALE GENOMIC DNA]</scope>
    <source>
        <strain evidence="1 2">SC16a</strain>
    </source>
</reference>
<organism evidence="1 2">
    <name type="scientific">Ophiocordyceps unilateralis</name>
    <name type="common">Zombie-ant fungus</name>
    <name type="synonym">Torrubia unilateralis</name>
    <dbReference type="NCBI Taxonomy" id="268505"/>
    <lineage>
        <taxon>Eukaryota</taxon>
        <taxon>Fungi</taxon>
        <taxon>Dikarya</taxon>
        <taxon>Ascomycota</taxon>
        <taxon>Pezizomycotina</taxon>
        <taxon>Sordariomycetes</taxon>
        <taxon>Hypocreomycetidae</taxon>
        <taxon>Hypocreales</taxon>
        <taxon>Ophiocordycipitaceae</taxon>
        <taxon>Ophiocordyceps</taxon>
    </lineage>
</organism>
<comment type="caution">
    <text evidence="1">The sequence shown here is derived from an EMBL/GenBank/DDBJ whole genome shotgun (WGS) entry which is preliminary data.</text>
</comment>
<dbReference type="STRING" id="268505.A0A2A9P2F6"/>
<evidence type="ECO:0000313" key="2">
    <source>
        <dbReference type="Proteomes" id="UP000037136"/>
    </source>
</evidence>
<protein>
    <submittedName>
        <fullName evidence="1">Uncharacterized protein</fullName>
    </submittedName>
</protein>
<dbReference type="Proteomes" id="UP000037136">
    <property type="component" value="Unassembled WGS sequence"/>
</dbReference>
<dbReference type="EMBL" id="LAZP02001167">
    <property type="protein sequence ID" value="PFH55137.1"/>
    <property type="molecule type" value="Genomic_DNA"/>
</dbReference>
<keyword evidence="2" id="KW-1185">Reference proteome</keyword>
<sequence>MRQRQLLTSLLASLSRSPTALTPLPHAPLPEDVEAVLMTLHVLFPSVVLPALDLLDRNFVSRVYMVDDRCAQGASWPTCHGDTRSLGDGHCGNSDTDFASSPLVQRIKDEHAHSTRLYIVQSVALSAARRRHRAPTSLPSPRIVHVDAWSCSYVIVCVEIVTTAAIKVIATINGNSC</sequence>
<name>A0A2A9P2F6_OPHUN</name>
<accession>A0A2A9P2F6</accession>
<dbReference type="AlphaFoldDB" id="A0A2A9P2F6"/>
<proteinExistence type="predicted"/>
<gene>
    <name evidence="1" type="ORF">XA68_10622</name>
</gene>
<evidence type="ECO:0000313" key="1">
    <source>
        <dbReference type="EMBL" id="PFH55137.1"/>
    </source>
</evidence>
<dbReference type="OrthoDB" id="74545at2759"/>
<reference evidence="1 2" key="1">
    <citation type="journal article" date="2015" name="BMC Genomics">
        <title>Gene expression during zombie ant biting behavior reflects the complexity underlying fungal parasitic behavioral manipulation.</title>
        <authorList>
            <person name="de Bekker C."/>
            <person name="Ohm R.A."/>
            <person name="Loreto R.G."/>
            <person name="Sebastian A."/>
            <person name="Albert I."/>
            <person name="Merrow M."/>
            <person name="Brachmann A."/>
            <person name="Hughes D.P."/>
        </authorList>
    </citation>
    <scope>NUCLEOTIDE SEQUENCE [LARGE SCALE GENOMIC DNA]</scope>
    <source>
        <strain evidence="1 2">SC16a</strain>
    </source>
</reference>